<protein>
    <recommendedName>
        <fullName evidence="6">Glycerate kinase</fullName>
    </recommendedName>
</protein>
<dbReference type="InterPro" id="IPR025286">
    <property type="entry name" value="MOFRL_assoc_dom"/>
</dbReference>
<proteinExistence type="inferred from homology"/>
<organism evidence="4 5">
    <name type="scientific">Pristionchus mayeri</name>
    <dbReference type="NCBI Taxonomy" id="1317129"/>
    <lineage>
        <taxon>Eukaryota</taxon>
        <taxon>Metazoa</taxon>
        <taxon>Ecdysozoa</taxon>
        <taxon>Nematoda</taxon>
        <taxon>Chromadorea</taxon>
        <taxon>Rhabditida</taxon>
        <taxon>Rhabditina</taxon>
        <taxon>Diplogasteromorpha</taxon>
        <taxon>Diplogasteroidea</taxon>
        <taxon>Neodiplogasteridae</taxon>
        <taxon>Pristionchus</taxon>
    </lineage>
</organism>
<evidence type="ECO:0000313" key="5">
    <source>
        <dbReference type="Proteomes" id="UP001328107"/>
    </source>
</evidence>
<dbReference type="Pfam" id="PF13660">
    <property type="entry name" value="DUF4147"/>
    <property type="match status" value="1"/>
</dbReference>
<dbReference type="InterPro" id="IPR039760">
    <property type="entry name" value="MOFRL_protein"/>
</dbReference>
<feature type="domain" description="MOFRL" evidence="2">
    <location>
        <begin position="339"/>
        <end position="454"/>
    </location>
</feature>
<sequence length="463" mass="49470">ESSALLSNLCSSSHRLCASLSFSMRELLTRAFSAAVAAANPLECVRRSLRFTPSCVSVIGSSVWIPLEDSTPLYLISFGKGAAAMAEGAEQILGSRIKEGIVILPNQQGISHTLRSRVYEAGASNLPDRRSIEATKEVLSLVDGAECDAVFLVLISGGGSALLSLPSKGVNLDQKVTTIRALVAKGASIQQLNGVRRVLSQVKGGGLADRMGERKSLSLILSDIVGDPLEFIASGPTVHPQSSIRAASVIDDLKARSSLPKEVIDAIERENMSLRVAPSAAHHVIIGNNAMAMEEAKKFLDTERFRSTIATCTRVGEAEELGREVADTVVSLQRGERTAILYGGETTANLPAKSGMGGRNQHAALTAMIHLSRRREEWKGLQFSLLFAGTDGQDGPSDAAGATVTSQQIIDLTPQEIELAEKAFVQANSYNFWKEFRGGECHFKPGLTGTNVMDITIILSHTM</sequence>
<feature type="non-terminal residue" evidence="4">
    <location>
        <position position="1"/>
    </location>
</feature>
<dbReference type="Gene3D" id="3.40.1480.10">
    <property type="entry name" value="MOFRL domain"/>
    <property type="match status" value="1"/>
</dbReference>
<dbReference type="AlphaFoldDB" id="A0AAN4ZPK6"/>
<dbReference type="InterPro" id="IPR038614">
    <property type="entry name" value="GK_N_sf"/>
</dbReference>
<dbReference type="SUPFAM" id="SSF82544">
    <property type="entry name" value="GckA/TtuD-like"/>
    <property type="match status" value="1"/>
</dbReference>
<evidence type="ECO:0000313" key="4">
    <source>
        <dbReference type="EMBL" id="GMR42358.1"/>
    </source>
</evidence>
<dbReference type="InterPro" id="IPR007835">
    <property type="entry name" value="MOFRL"/>
</dbReference>
<dbReference type="PANTHER" id="PTHR12227">
    <property type="entry name" value="GLYCERATE KINASE"/>
    <property type="match status" value="1"/>
</dbReference>
<dbReference type="GO" id="GO:0005737">
    <property type="term" value="C:cytoplasm"/>
    <property type="evidence" value="ECO:0007669"/>
    <property type="project" value="TreeGrafter"/>
</dbReference>
<evidence type="ECO:0000259" key="2">
    <source>
        <dbReference type="Pfam" id="PF05161"/>
    </source>
</evidence>
<dbReference type="InterPro" id="IPR037035">
    <property type="entry name" value="GK-like_C_sf"/>
</dbReference>
<dbReference type="Pfam" id="PF05161">
    <property type="entry name" value="MOFRL"/>
    <property type="match status" value="1"/>
</dbReference>
<keyword evidence="5" id="KW-1185">Reference proteome</keyword>
<dbReference type="Proteomes" id="UP001328107">
    <property type="component" value="Unassembled WGS sequence"/>
</dbReference>
<accession>A0AAN4ZPK6</accession>
<name>A0AAN4ZPK6_9BILA</name>
<feature type="domain" description="MOFRL-associated" evidence="3">
    <location>
        <begin position="28"/>
        <end position="267"/>
    </location>
</feature>
<dbReference type="EMBL" id="BTRK01000003">
    <property type="protein sequence ID" value="GMR42358.1"/>
    <property type="molecule type" value="Genomic_DNA"/>
</dbReference>
<evidence type="ECO:0008006" key="6">
    <source>
        <dbReference type="Google" id="ProtNLM"/>
    </source>
</evidence>
<comment type="caution">
    <text evidence="4">The sequence shown here is derived from an EMBL/GenBank/DDBJ whole genome shotgun (WGS) entry which is preliminary data.</text>
</comment>
<gene>
    <name evidence="4" type="ORF">PMAYCL1PPCAC_12553</name>
</gene>
<dbReference type="PANTHER" id="PTHR12227:SF0">
    <property type="entry name" value="GLYCERATE KINASE"/>
    <property type="match status" value="1"/>
</dbReference>
<dbReference type="Gene3D" id="3.40.50.10180">
    <property type="entry name" value="Glycerate kinase, MOFRL-like N-terminal domain"/>
    <property type="match status" value="1"/>
</dbReference>
<evidence type="ECO:0000256" key="1">
    <source>
        <dbReference type="ARBA" id="ARBA00005393"/>
    </source>
</evidence>
<reference evidence="5" key="1">
    <citation type="submission" date="2022-10" db="EMBL/GenBank/DDBJ databases">
        <title>Genome assembly of Pristionchus species.</title>
        <authorList>
            <person name="Yoshida K."/>
            <person name="Sommer R.J."/>
        </authorList>
    </citation>
    <scope>NUCLEOTIDE SEQUENCE [LARGE SCALE GENOMIC DNA]</scope>
    <source>
        <strain evidence="5">RS5460</strain>
    </source>
</reference>
<evidence type="ECO:0000259" key="3">
    <source>
        <dbReference type="Pfam" id="PF13660"/>
    </source>
</evidence>
<dbReference type="GO" id="GO:0008887">
    <property type="term" value="F:glycerate kinase activity"/>
    <property type="evidence" value="ECO:0007669"/>
    <property type="project" value="InterPro"/>
</dbReference>
<comment type="similarity">
    <text evidence="1">Belongs to the glycerate kinase type-2 family.</text>
</comment>